<feature type="compositionally biased region" description="Acidic residues" evidence="2">
    <location>
        <begin position="205"/>
        <end position="215"/>
    </location>
</feature>
<evidence type="ECO:0000256" key="1">
    <source>
        <dbReference type="ARBA" id="ARBA00022737"/>
    </source>
</evidence>
<dbReference type="SUPFAM" id="SSF82185">
    <property type="entry name" value="Histone H3 K4-specific methyltransferase SET7/9 N-terminal domain"/>
    <property type="match status" value="1"/>
</dbReference>
<feature type="region of interest" description="Disordered" evidence="2">
    <location>
        <begin position="1"/>
        <end position="23"/>
    </location>
</feature>
<proteinExistence type="predicted"/>
<organism evidence="3">
    <name type="scientific">Heterosigma akashiwo</name>
    <name type="common">Chromophytic alga</name>
    <name type="synonym">Heterosigma carterae</name>
    <dbReference type="NCBI Taxonomy" id="2829"/>
    <lineage>
        <taxon>Eukaryota</taxon>
        <taxon>Sar</taxon>
        <taxon>Stramenopiles</taxon>
        <taxon>Ochrophyta</taxon>
        <taxon>Raphidophyceae</taxon>
        <taxon>Chattonellales</taxon>
        <taxon>Chattonellaceae</taxon>
        <taxon>Heterosigma</taxon>
    </lineage>
</organism>
<evidence type="ECO:0008006" key="4">
    <source>
        <dbReference type="Google" id="ProtNLM"/>
    </source>
</evidence>
<dbReference type="EMBL" id="HBIU01008362">
    <property type="protein sequence ID" value="CAE0624670.1"/>
    <property type="molecule type" value="Transcribed_RNA"/>
</dbReference>
<accession>A0A7S3UV74</accession>
<dbReference type="PANTHER" id="PTHR43215">
    <property type="entry name" value="RADIAL SPOKE HEAD 1 HOMOLOG"/>
    <property type="match status" value="1"/>
</dbReference>
<reference evidence="3" key="1">
    <citation type="submission" date="2021-01" db="EMBL/GenBank/DDBJ databases">
        <authorList>
            <person name="Corre E."/>
            <person name="Pelletier E."/>
            <person name="Niang G."/>
            <person name="Scheremetjew M."/>
            <person name="Finn R."/>
            <person name="Kale V."/>
            <person name="Holt S."/>
            <person name="Cochrane G."/>
            <person name="Meng A."/>
            <person name="Brown T."/>
            <person name="Cohen L."/>
        </authorList>
    </citation>
    <scope>NUCLEOTIDE SEQUENCE</scope>
    <source>
        <strain evidence="3">CCMP3107</strain>
    </source>
</reference>
<dbReference type="AlphaFoldDB" id="A0A7S3UV74"/>
<dbReference type="SMART" id="SM00698">
    <property type="entry name" value="MORN"/>
    <property type="match status" value="5"/>
</dbReference>
<sequence>MGDEESEYKVQYLDAPDSEEPQEFNWLVRPGKAKVTYPGGHTFEGTFDGERMKQGYGVYVWMNPPNDEEEVTQRAKYEGEYKDGKKHGTGKMEFPNGDIYHGMWENNQMHGEGTYTYKKTGDIFSGIFENNVKTGNGQYYFASDESQFRGEWKDGTIEAGTWAMKGFADYEGKFQKGRPIGEGKFTFENSGIVQTGEYVVKKTGEEEEEAEEEEDAGPKETEWKGKSIVVC</sequence>
<evidence type="ECO:0000313" key="3">
    <source>
        <dbReference type="EMBL" id="CAE0624670.1"/>
    </source>
</evidence>
<evidence type="ECO:0000256" key="2">
    <source>
        <dbReference type="SAM" id="MobiDB-lite"/>
    </source>
</evidence>
<name>A0A7S3UV74_HETAK</name>
<protein>
    <recommendedName>
        <fullName evidence="4">MORN repeat-containing protein 5</fullName>
    </recommendedName>
</protein>
<feature type="region of interest" description="Disordered" evidence="2">
    <location>
        <begin position="202"/>
        <end position="231"/>
    </location>
</feature>
<dbReference type="Pfam" id="PF02493">
    <property type="entry name" value="MORN"/>
    <property type="match status" value="5"/>
</dbReference>
<gene>
    <name evidence="3" type="ORF">HAKA00212_LOCUS3337</name>
</gene>
<feature type="compositionally biased region" description="Basic and acidic residues" evidence="2">
    <location>
        <begin position="216"/>
        <end position="225"/>
    </location>
</feature>
<dbReference type="Gene3D" id="2.20.110.10">
    <property type="entry name" value="Histone H3 K4-specific methyltransferase SET7/9 N-terminal domain"/>
    <property type="match status" value="2"/>
</dbReference>
<keyword evidence="1" id="KW-0677">Repeat</keyword>
<dbReference type="PANTHER" id="PTHR43215:SF14">
    <property type="entry name" value="RADIAL SPOKE HEAD 1 HOMOLOG"/>
    <property type="match status" value="1"/>
</dbReference>
<dbReference type="InterPro" id="IPR003409">
    <property type="entry name" value="MORN"/>
</dbReference>